<name>A0A8T3B1V0_DENNO</name>
<dbReference type="Proteomes" id="UP000829196">
    <property type="component" value="Unassembled WGS sequence"/>
</dbReference>
<proteinExistence type="predicted"/>
<protein>
    <recommendedName>
        <fullName evidence="1">Endonuclease/exonuclease/phosphatase domain-containing protein</fullName>
    </recommendedName>
</protein>
<organism evidence="2 3">
    <name type="scientific">Dendrobium nobile</name>
    <name type="common">Orchid</name>
    <dbReference type="NCBI Taxonomy" id="94219"/>
    <lineage>
        <taxon>Eukaryota</taxon>
        <taxon>Viridiplantae</taxon>
        <taxon>Streptophyta</taxon>
        <taxon>Embryophyta</taxon>
        <taxon>Tracheophyta</taxon>
        <taxon>Spermatophyta</taxon>
        <taxon>Magnoliopsida</taxon>
        <taxon>Liliopsida</taxon>
        <taxon>Asparagales</taxon>
        <taxon>Orchidaceae</taxon>
        <taxon>Epidendroideae</taxon>
        <taxon>Malaxideae</taxon>
        <taxon>Dendrobiinae</taxon>
        <taxon>Dendrobium</taxon>
    </lineage>
</organism>
<evidence type="ECO:0000259" key="1">
    <source>
        <dbReference type="Pfam" id="PF03372"/>
    </source>
</evidence>
<dbReference type="InterPro" id="IPR036691">
    <property type="entry name" value="Endo/exonu/phosph_ase_sf"/>
</dbReference>
<accession>A0A8T3B1V0</accession>
<reference evidence="2" key="1">
    <citation type="journal article" date="2022" name="Front. Genet.">
        <title>Chromosome-Scale Assembly of the Dendrobium nobile Genome Provides Insights Into the Molecular Mechanism of the Biosynthesis of the Medicinal Active Ingredient of Dendrobium.</title>
        <authorList>
            <person name="Xu Q."/>
            <person name="Niu S.-C."/>
            <person name="Li K.-L."/>
            <person name="Zheng P.-J."/>
            <person name="Zhang X.-J."/>
            <person name="Jia Y."/>
            <person name="Liu Y."/>
            <person name="Niu Y.-X."/>
            <person name="Yu L.-H."/>
            <person name="Chen D.-F."/>
            <person name="Zhang G.-Q."/>
        </authorList>
    </citation>
    <scope>NUCLEOTIDE SEQUENCE</scope>
    <source>
        <tissue evidence="2">Leaf</tissue>
    </source>
</reference>
<dbReference type="PANTHER" id="PTHR33710:SF71">
    <property type="entry name" value="ENDONUCLEASE_EXONUCLEASE_PHOSPHATASE DOMAIN-CONTAINING PROTEIN"/>
    <property type="match status" value="1"/>
</dbReference>
<dbReference type="InterPro" id="IPR005135">
    <property type="entry name" value="Endo/exonuclease/phosphatase"/>
</dbReference>
<dbReference type="PANTHER" id="PTHR33710">
    <property type="entry name" value="BNAC02G09200D PROTEIN"/>
    <property type="match status" value="1"/>
</dbReference>
<comment type="caution">
    <text evidence="2">The sequence shown here is derived from an EMBL/GenBank/DDBJ whole genome shotgun (WGS) entry which is preliminary data.</text>
</comment>
<evidence type="ECO:0000313" key="2">
    <source>
        <dbReference type="EMBL" id="KAI0502320.1"/>
    </source>
</evidence>
<dbReference type="SUPFAM" id="SSF56219">
    <property type="entry name" value="DNase I-like"/>
    <property type="match status" value="1"/>
</dbReference>
<sequence length="159" mass="17820">MHFNPFHTSSQIISGMVSVGSHTQFQLSVVYASNSANDRKELWEFIGKIAPPANIPWAIVGDFNCCRFASDKIGGSPLTQSALFDFNNMIFVNSLLDLHSIGSKFTWFNQRPDNPIHIKLDRVLVNDCWLKAFPESYYSLQSPSTSDHCPIIIHSGTLD</sequence>
<evidence type="ECO:0000313" key="3">
    <source>
        <dbReference type="Proteomes" id="UP000829196"/>
    </source>
</evidence>
<keyword evidence="3" id="KW-1185">Reference proteome</keyword>
<dbReference type="EMBL" id="JAGYWB010000012">
    <property type="protein sequence ID" value="KAI0502320.1"/>
    <property type="molecule type" value="Genomic_DNA"/>
</dbReference>
<dbReference type="GO" id="GO:0003824">
    <property type="term" value="F:catalytic activity"/>
    <property type="evidence" value="ECO:0007669"/>
    <property type="project" value="InterPro"/>
</dbReference>
<dbReference type="AlphaFoldDB" id="A0A8T3B1V0"/>
<dbReference type="Gene3D" id="3.60.10.10">
    <property type="entry name" value="Endonuclease/exonuclease/phosphatase"/>
    <property type="match status" value="1"/>
</dbReference>
<feature type="domain" description="Endonuclease/exonuclease/phosphatase" evidence="1">
    <location>
        <begin position="31"/>
        <end position="148"/>
    </location>
</feature>
<dbReference type="OrthoDB" id="685351at2759"/>
<dbReference type="SMR" id="A0A8T3B1V0"/>
<dbReference type="Pfam" id="PF03372">
    <property type="entry name" value="Exo_endo_phos"/>
    <property type="match status" value="1"/>
</dbReference>
<gene>
    <name evidence="2" type="ORF">KFK09_017267</name>
</gene>